<name>A0A183BFP4_9TREM</name>
<evidence type="ECO:0000313" key="1">
    <source>
        <dbReference type="WBParaSite" id="ECPE_0001807701-mRNA-1"/>
    </source>
</evidence>
<protein>
    <submittedName>
        <fullName evidence="1">DUF655 domain-containing protein</fullName>
    </submittedName>
</protein>
<reference evidence="1" key="1">
    <citation type="submission" date="2016-06" db="UniProtKB">
        <authorList>
            <consortium name="WormBaseParasite"/>
        </authorList>
    </citation>
    <scope>IDENTIFICATION</scope>
</reference>
<organism evidence="1">
    <name type="scientific">Echinostoma caproni</name>
    <dbReference type="NCBI Taxonomy" id="27848"/>
    <lineage>
        <taxon>Eukaryota</taxon>
        <taxon>Metazoa</taxon>
        <taxon>Spiralia</taxon>
        <taxon>Lophotrochozoa</taxon>
        <taxon>Platyhelminthes</taxon>
        <taxon>Trematoda</taxon>
        <taxon>Digenea</taxon>
        <taxon>Plagiorchiida</taxon>
        <taxon>Echinostomata</taxon>
        <taxon>Echinostomatoidea</taxon>
        <taxon>Echinostomatidae</taxon>
        <taxon>Echinostoma</taxon>
    </lineage>
</organism>
<dbReference type="WBParaSite" id="ECPE_0001807701-mRNA-1">
    <property type="protein sequence ID" value="ECPE_0001807701-mRNA-1"/>
    <property type="gene ID" value="ECPE_0001807701"/>
</dbReference>
<sequence>LTRDVAWKMAKRSFSGSLRERVMQMEQMKGDPDRMIRASFKST</sequence>
<dbReference type="AlphaFoldDB" id="A0A183BFP4"/>
<accession>A0A183BFP4</accession>
<proteinExistence type="predicted"/>